<feature type="compositionally biased region" description="Pro residues" evidence="1">
    <location>
        <begin position="162"/>
        <end position="178"/>
    </location>
</feature>
<feature type="region of interest" description="Disordered" evidence="1">
    <location>
        <begin position="345"/>
        <end position="374"/>
    </location>
</feature>
<feature type="compositionally biased region" description="Pro residues" evidence="1">
    <location>
        <begin position="130"/>
        <end position="144"/>
    </location>
</feature>
<feature type="compositionally biased region" description="Polar residues" evidence="1">
    <location>
        <begin position="1"/>
        <end position="12"/>
    </location>
</feature>
<dbReference type="EMBL" id="JAFIQS010000003">
    <property type="protein sequence ID" value="KAG5171341.1"/>
    <property type="molecule type" value="Genomic_DNA"/>
</dbReference>
<proteinExistence type="predicted"/>
<reference evidence="3" key="1">
    <citation type="submission" date="2021-02" db="EMBL/GenBank/DDBJ databases">
        <title>Psilocybe cubensis genome.</title>
        <authorList>
            <person name="Mckernan K.J."/>
            <person name="Crawford S."/>
            <person name="Trippe A."/>
            <person name="Kane L.T."/>
            <person name="Mclaughlin S."/>
        </authorList>
    </citation>
    <scope>NUCLEOTIDE SEQUENCE [LARGE SCALE GENOMIC DNA]</scope>
    <source>
        <strain evidence="3">MGC-MH-2018</strain>
    </source>
</reference>
<feature type="compositionally biased region" description="Polar residues" evidence="1">
    <location>
        <begin position="345"/>
        <end position="360"/>
    </location>
</feature>
<feature type="compositionally biased region" description="Low complexity" evidence="1">
    <location>
        <begin position="145"/>
        <end position="161"/>
    </location>
</feature>
<dbReference type="Pfam" id="PF12763">
    <property type="entry name" value="EH"/>
    <property type="match status" value="1"/>
</dbReference>
<dbReference type="InterPro" id="IPR000261">
    <property type="entry name" value="EH_dom"/>
</dbReference>
<dbReference type="SUPFAM" id="SSF47473">
    <property type="entry name" value="EF-hand"/>
    <property type="match status" value="1"/>
</dbReference>
<feature type="region of interest" description="Disordered" evidence="1">
    <location>
        <begin position="1"/>
        <end position="209"/>
    </location>
</feature>
<evidence type="ECO:0000313" key="3">
    <source>
        <dbReference type="EMBL" id="KAG5171341.1"/>
    </source>
</evidence>
<protein>
    <recommendedName>
        <fullName evidence="2">EH domain-containing protein</fullName>
    </recommendedName>
</protein>
<dbReference type="AlphaFoldDB" id="A0A8H7Y0P4"/>
<dbReference type="Gene3D" id="1.10.238.10">
    <property type="entry name" value="EF-hand"/>
    <property type="match status" value="1"/>
</dbReference>
<feature type="compositionally biased region" description="Low complexity" evidence="1">
    <location>
        <begin position="97"/>
        <end position="113"/>
    </location>
</feature>
<accession>A0A8H7Y0P4</accession>
<comment type="caution">
    <text evidence="3">The sequence shown here is derived from an EMBL/GenBank/DDBJ whole genome shotgun (WGS) entry which is preliminary data.</text>
</comment>
<dbReference type="InterPro" id="IPR011992">
    <property type="entry name" value="EF-hand-dom_pair"/>
</dbReference>
<evidence type="ECO:0000256" key="1">
    <source>
        <dbReference type="SAM" id="MobiDB-lite"/>
    </source>
</evidence>
<dbReference type="OrthoDB" id="10045710at2759"/>
<feature type="domain" description="EH" evidence="2">
    <location>
        <begin position="280"/>
        <end position="338"/>
    </location>
</feature>
<gene>
    <name evidence="3" type="ORF">JR316_003426</name>
</gene>
<sequence>MSTVQSRISTFESLGGRASAPARAPSPSPSPPQLGRSTSLLDLRDSDWIVDDGPGARTPTAPLISFEAKSKTRPPIKPKPASLAVPGGGKQTAHGPSSSISSFHSVSLSSDTAPAEDDTTDDSLDWVLPRQPPKLPQRPRPSRPVSPVLSPASSSSSLPYTPRRPAPPPPQPLPPPLPSRSSDRSSIRSIATTNSSLAAKTKRPTPVPLAARRRYEAVFTANVIQRRRAQKRSSTEKPALLSPGEARGRRALGWRGLSIDLITGDELPEPVDESVGPDDVLEAAIVRCIWKKSRLSNAQLADIWNECDIAGKGALNIDAFVKGMWRIDEELRRAQTHAIKSATNGAATYRSNSLRSTSSAHRQHHSHRPRDILR</sequence>
<evidence type="ECO:0000259" key="2">
    <source>
        <dbReference type="Pfam" id="PF12763"/>
    </source>
</evidence>
<name>A0A8H7Y0P4_PSICU</name>
<organism evidence="3">
    <name type="scientific">Psilocybe cubensis</name>
    <name type="common">Psychedelic mushroom</name>
    <name type="synonym">Stropharia cubensis</name>
    <dbReference type="NCBI Taxonomy" id="181762"/>
    <lineage>
        <taxon>Eukaryota</taxon>
        <taxon>Fungi</taxon>
        <taxon>Dikarya</taxon>
        <taxon>Basidiomycota</taxon>
        <taxon>Agaricomycotina</taxon>
        <taxon>Agaricomycetes</taxon>
        <taxon>Agaricomycetidae</taxon>
        <taxon>Agaricales</taxon>
        <taxon>Agaricineae</taxon>
        <taxon>Strophariaceae</taxon>
        <taxon>Psilocybe</taxon>
    </lineage>
</organism>
<feature type="compositionally biased region" description="Acidic residues" evidence="1">
    <location>
        <begin position="114"/>
        <end position="124"/>
    </location>
</feature>